<organism evidence="2 3">
    <name type="scientific">Trichonephila clavata</name>
    <name type="common">Joro spider</name>
    <name type="synonym">Nephila clavata</name>
    <dbReference type="NCBI Taxonomy" id="2740835"/>
    <lineage>
        <taxon>Eukaryota</taxon>
        <taxon>Metazoa</taxon>
        <taxon>Ecdysozoa</taxon>
        <taxon>Arthropoda</taxon>
        <taxon>Chelicerata</taxon>
        <taxon>Arachnida</taxon>
        <taxon>Araneae</taxon>
        <taxon>Araneomorphae</taxon>
        <taxon>Entelegynae</taxon>
        <taxon>Araneoidea</taxon>
        <taxon>Nephilidae</taxon>
        <taxon>Trichonephila</taxon>
    </lineage>
</organism>
<sequence>MSSVKIDDHSSKSPSSPASPDSRDPVDHPPNVVSSTKVPSMGLISEEAKPRLSAFTPVSAGHQIPSLPGLTPSLVGLSEYLNSRMLPFAKFADLAAKSSAESSSLLASRSSVVGGSSTDGASGTPDSFPPVFRPMFPPGGLFPGADTALIYRGLGEFPLAPTGLPAFFIPRGTSQLMKLNTSSIVRRKEKHYKRKNLKLRPTDGKGRGLLLPPPSNSESVPRPN</sequence>
<dbReference type="AlphaFoldDB" id="A0A8X6K0U2"/>
<reference evidence="2" key="1">
    <citation type="submission" date="2020-07" db="EMBL/GenBank/DDBJ databases">
        <title>Multicomponent nature underlies the extraordinary mechanical properties of spider dragline silk.</title>
        <authorList>
            <person name="Kono N."/>
            <person name="Nakamura H."/>
            <person name="Mori M."/>
            <person name="Yoshida Y."/>
            <person name="Ohtoshi R."/>
            <person name="Malay A.D."/>
            <person name="Moran D.A.P."/>
            <person name="Tomita M."/>
            <person name="Numata K."/>
            <person name="Arakawa K."/>
        </authorList>
    </citation>
    <scope>NUCLEOTIDE SEQUENCE</scope>
</reference>
<proteinExistence type="predicted"/>
<protein>
    <submittedName>
        <fullName evidence="2">Homeobox protein rough</fullName>
    </submittedName>
</protein>
<dbReference type="OrthoDB" id="6159439at2759"/>
<keyword evidence="2" id="KW-0238">DNA-binding</keyword>
<evidence type="ECO:0000256" key="1">
    <source>
        <dbReference type="SAM" id="MobiDB-lite"/>
    </source>
</evidence>
<feature type="region of interest" description="Disordered" evidence="1">
    <location>
        <begin position="190"/>
        <end position="224"/>
    </location>
</feature>
<evidence type="ECO:0000313" key="2">
    <source>
        <dbReference type="EMBL" id="GFR25656.1"/>
    </source>
</evidence>
<keyword evidence="3" id="KW-1185">Reference proteome</keyword>
<accession>A0A8X6K0U2</accession>
<dbReference type="EMBL" id="BMAO01018741">
    <property type="protein sequence ID" value="GFR25656.1"/>
    <property type="molecule type" value="Genomic_DNA"/>
</dbReference>
<name>A0A8X6K0U2_TRICU</name>
<keyword evidence="2" id="KW-0371">Homeobox</keyword>
<dbReference type="GO" id="GO:0003677">
    <property type="term" value="F:DNA binding"/>
    <property type="evidence" value="ECO:0007669"/>
    <property type="project" value="UniProtKB-KW"/>
</dbReference>
<feature type="compositionally biased region" description="Basic and acidic residues" evidence="1">
    <location>
        <begin position="1"/>
        <end position="11"/>
    </location>
</feature>
<feature type="region of interest" description="Disordered" evidence="1">
    <location>
        <begin position="1"/>
        <end position="45"/>
    </location>
</feature>
<comment type="caution">
    <text evidence="2">The sequence shown here is derived from an EMBL/GenBank/DDBJ whole genome shotgun (WGS) entry which is preliminary data.</text>
</comment>
<gene>
    <name evidence="2" type="primary">ro</name>
    <name evidence="2" type="ORF">TNCT_515561</name>
</gene>
<dbReference type="Proteomes" id="UP000887116">
    <property type="component" value="Unassembled WGS sequence"/>
</dbReference>
<evidence type="ECO:0000313" key="3">
    <source>
        <dbReference type="Proteomes" id="UP000887116"/>
    </source>
</evidence>